<dbReference type="RefSeq" id="WP_341266489.1">
    <property type="nucleotide sequence ID" value="NZ_CP146843.1"/>
</dbReference>
<sequence length="98" mass="11664">MTNNLGEIFIKSNLYTKLIKNNINNVETLILKKPKKYQNFILSKLETIQNKDKVNLYGSIIQEPIPIKIFFKQNTKIFQISTNQKMNFKIIIFNNFFF</sequence>
<organism evidence="1 2">
    <name type="scientific">Ash yellows phytoplasma</name>
    <dbReference type="NCBI Taxonomy" id="35780"/>
    <lineage>
        <taxon>Bacteria</taxon>
        <taxon>Bacillati</taxon>
        <taxon>Mycoplasmatota</taxon>
        <taxon>Mollicutes</taxon>
        <taxon>Acholeplasmatales</taxon>
        <taxon>Acholeplasmataceae</taxon>
        <taxon>Candidatus Phytoplasma</taxon>
        <taxon>16SrVII (Ash yellows group)</taxon>
    </lineage>
</organism>
<keyword evidence="2" id="KW-1185">Reference proteome</keyword>
<dbReference type="EMBL" id="CP146843">
    <property type="protein sequence ID" value="WYY26589.1"/>
    <property type="molecule type" value="Genomic_DNA"/>
</dbReference>
<dbReference type="Proteomes" id="UP001484199">
    <property type="component" value="Chromosome"/>
</dbReference>
<evidence type="ECO:0000313" key="2">
    <source>
        <dbReference type="Proteomes" id="UP001484199"/>
    </source>
</evidence>
<reference evidence="1" key="1">
    <citation type="submission" date="2024-03" db="EMBL/GenBank/DDBJ databases">
        <title>The Complete Genome of 'Candidatus Phytoplasma fraxini' AshY1 from the Ash Yellows Group.</title>
        <authorList>
            <person name="Boehm J.W."/>
            <person name="Huettel B."/>
            <person name="Schneider B."/>
            <person name="Kube M."/>
        </authorList>
    </citation>
    <scope>NUCLEOTIDE SEQUENCE [LARGE SCALE GENOMIC DNA]</scope>
    <source>
        <strain evidence="1">AshY1</strain>
    </source>
</reference>
<protein>
    <submittedName>
        <fullName evidence="1">Uncharacterized protein</fullName>
    </submittedName>
</protein>
<accession>A0ABZ2U999</accession>
<name>A0ABZ2U999_ASHYP</name>
<proteinExistence type="predicted"/>
<gene>
    <name evidence="1" type="ORF">AshY1_04830</name>
</gene>
<evidence type="ECO:0000313" key="1">
    <source>
        <dbReference type="EMBL" id="WYY26589.1"/>
    </source>
</evidence>